<dbReference type="OrthoDB" id="3201807at2759"/>
<sequence>MDDDKVTKKKNSLFYNVIWMDRVFRTRSTTEDLLSPEREAGNITSRDYDASLDFLPNYHRYYPILCCLGATSLVLLRPAKWSQAKQGMTAFTLGFAGFTLGKFVLLNAHYEYVRSLENPAGFDRAMQNIKNRLGTHVPEGFIIERIYEPSSTDNAYGTQIPEHESSIMLPTTADSSSRQASQTPPHKPPSKWDQIRNANNRAANTSSWDALRQKHEKEAVKSRNAGEEVQWSES</sequence>
<evidence type="ECO:0000313" key="3">
    <source>
        <dbReference type="Proteomes" id="UP000283269"/>
    </source>
</evidence>
<dbReference type="AlphaFoldDB" id="A0A409XD36"/>
<feature type="compositionally biased region" description="Basic and acidic residues" evidence="1">
    <location>
        <begin position="211"/>
        <end position="226"/>
    </location>
</feature>
<protein>
    <submittedName>
        <fullName evidence="2">Uncharacterized protein</fullName>
    </submittedName>
</protein>
<evidence type="ECO:0000256" key="1">
    <source>
        <dbReference type="SAM" id="MobiDB-lite"/>
    </source>
</evidence>
<comment type="caution">
    <text evidence="2">The sequence shown here is derived from an EMBL/GenBank/DDBJ whole genome shotgun (WGS) entry which is preliminary data.</text>
</comment>
<feature type="region of interest" description="Disordered" evidence="1">
    <location>
        <begin position="170"/>
        <end position="234"/>
    </location>
</feature>
<organism evidence="2 3">
    <name type="scientific">Psilocybe cyanescens</name>
    <dbReference type="NCBI Taxonomy" id="93625"/>
    <lineage>
        <taxon>Eukaryota</taxon>
        <taxon>Fungi</taxon>
        <taxon>Dikarya</taxon>
        <taxon>Basidiomycota</taxon>
        <taxon>Agaricomycotina</taxon>
        <taxon>Agaricomycetes</taxon>
        <taxon>Agaricomycetidae</taxon>
        <taxon>Agaricales</taxon>
        <taxon>Agaricineae</taxon>
        <taxon>Strophariaceae</taxon>
        <taxon>Psilocybe</taxon>
    </lineage>
</organism>
<gene>
    <name evidence="2" type="ORF">CVT25_010200</name>
</gene>
<proteinExistence type="predicted"/>
<keyword evidence="3" id="KW-1185">Reference proteome</keyword>
<dbReference type="InParanoid" id="A0A409XD36"/>
<feature type="compositionally biased region" description="Polar residues" evidence="1">
    <location>
        <begin position="170"/>
        <end position="184"/>
    </location>
</feature>
<reference evidence="2 3" key="1">
    <citation type="journal article" date="2018" name="Evol. Lett.">
        <title>Horizontal gene cluster transfer increased hallucinogenic mushroom diversity.</title>
        <authorList>
            <person name="Reynolds H.T."/>
            <person name="Vijayakumar V."/>
            <person name="Gluck-Thaler E."/>
            <person name="Korotkin H.B."/>
            <person name="Matheny P.B."/>
            <person name="Slot J.C."/>
        </authorList>
    </citation>
    <scope>NUCLEOTIDE SEQUENCE [LARGE SCALE GENOMIC DNA]</scope>
    <source>
        <strain evidence="2 3">2631</strain>
    </source>
</reference>
<dbReference type="Proteomes" id="UP000283269">
    <property type="component" value="Unassembled WGS sequence"/>
</dbReference>
<dbReference type="EMBL" id="NHYD01002055">
    <property type="protein sequence ID" value="PPQ88624.1"/>
    <property type="molecule type" value="Genomic_DNA"/>
</dbReference>
<name>A0A409XD36_PSICY</name>
<accession>A0A409XD36</accession>
<evidence type="ECO:0000313" key="2">
    <source>
        <dbReference type="EMBL" id="PPQ88624.1"/>
    </source>
</evidence>